<proteinExistence type="inferred from homology"/>
<gene>
    <name evidence="4" type="ORF">ACFFTL_44875</name>
</gene>
<evidence type="ECO:0000256" key="2">
    <source>
        <dbReference type="SAM" id="MobiDB-lite"/>
    </source>
</evidence>
<dbReference type="SUPFAM" id="SSF69047">
    <property type="entry name" value="Hypothetical protein YjbJ"/>
    <property type="match status" value="1"/>
</dbReference>
<evidence type="ECO:0000313" key="4">
    <source>
        <dbReference type="EMBL" id="MFB9579197.1"/>
    </source>
</evidence>
<dbReference type="InterPro" id="IPR036629">
    <property type="entry name" value="YjbJ_sf"/>
</dbReference>
<feature type="domain" description="CsbD-like" evidence="3">
    <location>
        <begin position="7"/>
        <end position="49"/>
    </location>
</feature>
<protein>
    <submittedName>
        <fullName evidence="4">CsbD family protein</fullName>
    </submittedName>
</protein>
<comment type="caution">
    <text evidence="4">The sequence shown here is derived from an EMBL/GenBank/DDBJ whole genome shotgun (WGS) entry which is preliminary data.</text>
</comment>
<dbReference type="Pfam" id="PF05532">
    <property type="entry name" value="CsbD"/>
    <property type="match status" value="1"/>
</dbReference>
<evidence type="ECO:0000256" key="1">
    <source>
        <dbReference type="ARBA" id="ARBA00009129"/>
    </source>
</evidence>
<reference evidence="4 5" key="1">
    <citation type="submission" date="2024-09" db="EMBL/GenBank/DDBJ databases">
        <authorList>
            <person name="Sun Q."/>
            <person name="Mori K."/>
        </authorList>
    </citation>
    <scope>NUCLEOTIDE SEQUENCE [LARGE SCALE GENOMIC DNA]</scope>
    <source>
        <strain evidence="4 5">JCM 3331</strain>
    </source>
</reference>
<accession>A0ABV5RMT8</accession>
<dbReference type="InterPro" id="IPR008462">
    <property type="entry name" value="CsbD"/>
</dbReference>
<dbReference type="Gene3D" id="1.10.1470.10">
    <property type="entry name" value="YjbJ"/>
    <property type="match status" value="1"/>
</dbReference>
<feature type="compositionally biased region" description="Basic and acidic residues" evidence="2">
    <location>
        <begin position="27"/>
        <end position="49"/>
    </location>
</feature>
<feature type="compositionally biased region" description="Basic and acidic residues" evidence="2">
    <location>
        <begin position="1"/>
        <end position="18"/>
    </location>
</feature>
<keyword evidence="5" id="KW-1185">Reference proteome</keyword>
<organism evidence="4 5">
    <name type="scientific">Streptomyces yanii</name>
    <dbReference type="NCBI Taxonomy" id="78510"/>
    <lineage>
        <taxon>Bacteria</taxon>
        <taxon>Bacillati</taxon>
        <taxon>Actinomycetota</taxon>
        <taxon>Actinomycetes</taxon>
        <taxon>Kitasatosporales</taxon>
        <taxon>Streptomycetaceae</taxon>
        <taxon>Streptomyces</taxon>
    </lineage>
</organism>
<dbReference type="Proteomes" id="UP001589710">
    <property type="component" value="Unassembled WGS sequence"/>
</dbReference>
<dbReference type="EMBL" id="JBHMCG010000217">
    <property type="protein sequence ID" value="MFB9579197.1"/>
    <property type="molecule type" value="Genomic_DNA"/>
</dbReference>
<feature type="region of interest" description="Disordered" evidence="2">
    <location>
        <begin position="1"/>
        <end position="66"/>
    </location>
</feature>
<sequence>MTRGSGKDKIKGKAKEAMGKMTGDPAKVAEGKAEQAKGRAKEALDDTRKNIPGKSGLKDPLITDDE</sequence>
<name>A0ABV5RMT8_9ACTN</name>
<evidence type="ECO:0000259" key="3">
    <source>
        <dbReference type="Pfam" id="PF05532"/>
    </source>
</evidence>
<dbReference type="RefSeq" id="WP_345512748.1">
    <property type="nucleotide sequence ID" value="NZ_BAAAXD010000017.1"/>
</dbReference>
<evidence type="ECO:0000313" key="5">
    <source>
        <dbReference type="Proteomes" id="UP001589710"/>
    </source>
</evidence>
<comment type="similarity">
    <text evidence="1">Belongs to the UPF0337 (CsbD) family.</text>
</comment>